<dbReference type="AlphaFoldDB" id="A0A6A5X2T7"/>
<evidence type="ECO:0000313" key="2">
    <source>
        <dbReference type="EMBL" id="KAF2006486.1"/>
    </source>
</evidence>
<evidence type="ECO:0000259" key="1">
    <source>
        <dbReference type="Pfam" id="PF24864"/>
    </source>
</evidence>
<accession>A0A6A5X2T7</accession>
<dbReference type="Proteomes" id="UP000799779">
    <property type="component" value="Unassembled WGS sequence"/>
</dbReference>
<dbReference type="EMBL" id="ML977559">
    <property type="protein sequence ID" value="KAF2006486.1"/>
    <property type="molecule type" value="Genomic_DNA"/>
</dbReference>
<dbReference type="Pfam" id="PF24864">
    <property type="entry name" value="DUF7730"/>
    <property type="match status" value="1"/>
</dbReference>
<organism evidence="2 3">
    <name type="scientific">Amniculicola lignicola CBS 123094</name>
    <dbReference type="NCBI Taxonomy" id="1392246"/>
    <lineage>
        <taxon>Eukaryota</taxon>
        <taxon>Fungi</taxon>
        <taxon>Dikarya</taxon>
        <taxon>Ascomycota</taxon>
        <taxon>Pezizomycotina</taxon>
        <taxon>Dothideomycetes</taxon>
        <taxon>Pleosporomycetidae</taxon>
        <taxon>Pleosporales</taxon>
        <taxon>Amniculicolaceae</taxon>
        <taxon>Amniculicola</taxon>
    </lineage>
</organism>
<reference evidence="2" key="1">
    <citation type="journal article" date="2020" name="Stud. Mycol.">
        <title>101 Dothideomycetes genomes: a test case for predicting lifestyles and emergence of pathogens.</title>
        <authorList>
            <person name="Haridas S."/>
            <person name="Albert R."/>
            <person name="Binder M."/>
            <person name="Bloem J."/>
            <person name="Labutti K."/>
            <person name="Salamov A."/>
            <person name="Andreopoulos B."/>
            <person name="Baker S."/>
            <person name="Barry K."/>
            <person name="Bills G."/>
            <person name="Bluhm B."/>
            <person name="Cannon C."/>
            <person name="Castanera R."/>
            <person name="Culley D."/>
            <person name="Daum C."/>
            <person name="Ezra D."/>
            <person name="Gonzalez J."/>
            <person name="Henrissat B."/>
            <person name="Kuo A."/>
            <person name="Liang C."/>
            <person name="Lipzen A."/>
            <person name="Lutzoni F."/>
            <person name="Magnuson J."/>
            <person name="Mondo S."/>
            <person name="Nolan M."/>
            <person name="Ohm R."/>
            <person name="Pangilinan J."/>
            <person name="Park H.-J."/>
            <person name="Ramirez L."/>
            <person name="Alfaro M."/>
            <person name="Sun H."/>
            <person name="Tritt A."/>
            <person name="Yoshinaga Y."/>
            <person name="Zwiers L.-H."/>
            <person name="Turgeon B."/>
            <person name="Goodwin S."/>
            <person name="Spatafora J."/>
            <person name="Crous P."/>
            <person name="Grigoriev I."/>
        </authorList>
    </citation>
    <scope>NUCLEOTIDE SEQUENCE</scope>
    <source>
        <strain evidence="2">CBS 123094</strain>
    </source>
</reference>
<gene>
    <name evidence="2" type="ORF">P154DRAFT_559053</name>
</gene>
<dbReference type="PANTHER" id="PTHR38790:SF4">
    <property type="entry name" value="2EXR DOMAIN-CONTAINING PROTEIN"/>
    <property type="match status" value="1"/>
</dbReference>
<name>A0A6A5X2T7_9PLEO</name>
<keyword evidence="3" id="KW-1185">Reference proteome</keyword>
<proteinExistence type="predicted"/>
<dbReference type="PANTHER" id="PTHR38790">
    <property type="entry name" value="2EXR DOMAIN-CONTAINING PROTEIN-RELATED"/>
    <property type="match status" value="1"/>
</dbReference>
<sequence>MQRTPEMMEKYSLDKEQRKLDRLLWWRTTKAKSQTKIFPWRYSKKVHPQSQSPLFQNLPAEIRLQIYAAALGDPIKPLHTFLQGPKFSQLRAWRCERNVPAFPTHEPSGVNWVMSPHVCPIGMVPFWRAKHLGLLLSCRLIYSEAYELLYTENIFQFTGNLTVPIFLKATHPRNWKTLRRIHISTGFQFPLLRRREFPDEAQATWYQTCQALQRIPNLQILFIYMGISIPGELLNAYFHHDTVEESYLSVFRPLKDVKAVDFRIETNVVIPQSVSLLLGAVPFTMTLREGTSDRRFVGTGRWLRVG</sequence>
<dbReference type="InterPro" id="IPR056632">
    <property type="entry name" value="DUF7730"/>
</dbReference>
<evidence type="ECO:0000313" key="3">
    <source>
        <dbReference type="Proteomes" id="UP000799779"/>
    </source>
</evidence>
<feature type="domain" description="DUF7730" evidence="1">
    <location>
        <begin position="47"/>
        <end position="236"/>
    </location>
</feature>
<protein>
    <recommendedName>
        <fullName evidence="1">DUF7730 domain-containing protein</fullName>
    </recommendedName>
</protein>
<dbReference type="OrthoDB" id="3801532at2759"/>